<keyword evidence="6" id="KW-1185">Reference proteome</keyword>
<sequence>MVRQVQLAGDRLCFQRISGEGPDTGWVSVKLKDKILMEPAPILEPKAVAQGQEAKVYGPAAVPVEKTRKIRVLCLHGTAATEKVLRAQLTHLLKLCSEDFEFLFQEGCIECDEANPIVAKQVELMKQYFPGEKFKQWAEPLGVDGGWRRYGKWEPAMDFVQETMKKFAPVDVLLGFSQGSNLAHPLAARAARGHPGMPPINCVVHFCTTKPGWVAQTPELFEYQIPVPALLIEGKVDETAQGAADVALTYADPVVVKHSDGHRPFPKDVAEARELAQKIRDFVLLHCRGSSL</sequence>
<reference evidence="4" key="2">
    <citation type="submission" date="2024-04" db="EMBL/GenBank/DDBJ databases">
        <authorList>
            <person name="Chen Y."/>
            <person name="Shah S."/>
            <person name="Dougan E. K."/>
            <person name="Thang M."/>
            <person name="Chan C."/>
        </authorList>
    </citation>
    <scope>NUCLEOTIDE SEQUENCE [LARGE SCALE GENOMIC DNA]</scope>
</reference>
<evidence type="ECO:0000313" key="4">
    <source>
        <dbReference type="EMBL" id="CAL1173542.1"/>
    </source>
</evidence>
<reference evidence="3" key="1">
    <citation type="submission" date="2022-10" db="EMBL/GenBank/DDBJ databases">
        <authorList>
            <person name="Chen Y."/>
            <person name="Dougan E. K."/>
            <person name="Chan C."/>
            <person name="Rhodes N."/>
            <person name="Thang M."/>
        </authorList>
    </citation>
    <scope>NUCLEOTIDE SEQUENCE</scope>
</reference>
<proteinExistence type="predicted"/>
<organism evidence="3">
    <name type="scientific">Cladocopium goreaui</name>
    <dbReference type="NCBI Taxonomy" id="2562237"/>
    <lineage>
        <taxon>Eukaryota</taxon>
        <taxon>Sar</taxon>
        <taxon>Alveolata</taxon>
        <taxon>Dinophyceae</taxon>
        <taxon>Suessiales</taxon>
        <taxon>Symbiodiniaceae</taxon>
        <taxon>Cladocopium</taxon>
    </lineage>
</organism>
<dbReference type="PANTHER" id="PTHR48070">
    <property type="entry name" value="ESTERASE OVCA2"/>
    <property type="match status" value="1"/>
</dbReference>
<evidence type="ECO:0000313" key="3">
    <source>
        <dbReference type="EMBL" id="CAI4020167.1"/>
    </source>
</evidence>
<dbReference type="Pfam" id="PF03959">
    <property type="entry name" value="FSH1"/>
    <property type="match status" value="1"/>
</dbReference>
<dbReference type="InterPro" id="IPR005645">
    <property type="entry name" value="FSH-like_dom"/>
</dbReference>
<accession>A0A9P1M4T0</accession>
<dbReference type="InterPro" id="IPR050593">
    <property type="entry name" value="LovG"/>
</dbReference>
<comment type="caution">
    <text evidence="3">The sequence shown here is derived from an EMBL/GenBank/DDBJ whole genome shotgun (WGS) entry which is preliminary data.</text>
</comment>
<dbReference type="PANTHER" id="PTHR48070:SF6">
    <property type="entry name" value="ESTERASE OVCA2"/>
    <property type="match status" value="1"/>
</dbReference>
<dbReference type="AlphaFoldDB" id="A0A9P1M4T0"/>
<dbReference type="EMBL" id="CAMXCT010006794">
    <property type="protein sequence ID" value="CAI4020167.1"/>
    <property type="molecule type" value="Genomic_DNA"/>
</dbReference>
<protein>
    <submittedName>
        <fullName evidence="5">Serine hydrolase domain-containing protein</fullName>
    </submittedName>
</protein>
<evidence type="ECO:0000313" key="5">
    <source>
        <dbReference type="EMBL" id="CAL4807479.1"/>
    </source>
</evidence>
<evidence type="ECO:0000256" key="1">
    <source>
        <dbReference type="ARBA" id="ARBA00022801"/>
    </source>
</evidence>
<dbReference type="EMBL" id="CAMXCT020006794">
    <property type="protein sequence ID" value="CAL1173542.1"/>
    <property type="molecule type" value="Genomic_DNA"/>
</dbReference>
<dbReference type="GO" id="GO:0005634">
    <property type="term" value="C:nucleus"/>
    <property type="evidence" value="ECO:0007669"/>
    <property type="project" value="TreeGrafter"/>
</dbReference>
<gene>
    <name evidence="3" type="ORF">C1SCF055_LOCUS44609</name>
</gene>
<feature type="domain" description="Serine hydrolase" evidence="2">
    <location>
        <begin position="68"/>
        <end position="263"/>
    </location>
</feature>
<dbReference type="GO" id="GO:0005737">
    <property type="term" value="C:cytoplasm"/>
    <property type="evidence" value="ECO:0007669"/>
    <property type="project" value="TreeGrafter"/>
</dbReference>
<dbReference type="Proteomes" id="UP001152797">
    <property type="component" value="Unassembled WGS sequence"/>
</dbReference>
<dbReference type="Gene3D" id="3.40.50.1820">
    <property type="entry name" value="alpha/beta hydrolase"/>
    <property type="match status" value="1"/>
</dbReference>
<dbReference type="InterPro" id="IPR029058">
    <property type="entry name" value="AB_hydrolase_fold"/>
</dbReference>
<dbReference type="GO" id="GO:0016787">
    <property type="term" value="F:hydrolase activity"/>
    <property type="evidence" value="ECO:0007669"/>
    <property type="project" value="UniProtKB-KW"/>
</dbReference>
<name>A0A9P1M4T0_9DINO</name>
<evidence type="ECO:0000259" key="2">
    <source>
        <dbReference type="Pfam" id="PF03959"/>
    </source>
</evidence>
<keyword evidence="1 5" id="KW-0378">Hydrolase</keyword>
<evidence type="ECO:0000313" key="6">
    <source>
        <dbReference type="Proteomes" id="UP001152797"/>
    </source>
</evidence>
<dbReference type="EMBL" id="CAMXCT030006794">
    <property type="protein sequence ID" value="CAL4807479.1"/>
    <property type="molecule type" value="Genomic_DNA"/>
</dbReference>
<dbReference type="OrthoDB" id="415501at2759"/>
<dbReference type="SUPFAM" id="SSF53474">
    <property type="entry name" value="alpha/beta-Hydrolases"/>
    <property type="match status" value="1"/>
</dbReference>